<evidence type="ECO:0000256" key="5">
    <source>
        <dbReference type="HAMAP-Rule" id="MF_00150"/>
    </source>
</evidence>
<evidence type="ECO:0000256" key="1">
    <source>
        <dbReference type="ARBA" id="ARBA00022571"/>
    </source>
</evidence>
<dbReference type="CDD" id="cd24148">
    <property type="entry name" value="AGPR_1_actinobacAGPR_like"/>
    <property type="match status" value="1"/>
</dbReference>
<keyword evidence="1 5" id="KW-0055">Arginine biosynthesis</keyword>
<dbReference type="GO" id="GO:0003942">
    <property type="term" value="F:N-acetyl-gamma-glutamyl-phosphate reductase activity"/>
    <property type="evidence" value="ECO:0007669"/>
    <property type="project" value="UniProtKB-UniRule"/>
</dbReference>
<organism evidence="7 8">
    <name type="scientific">Actinoplanes teichomyceticus</name>
    <dbReference type="NCBI Taxonomy" id="1867"/>
    <lineage>
        <taxon>Bacteria</taxon>
        <taxon>Bacillati</taxon>
        <taxon>Actinomycetota</taxon>
        <taxon>Actinomycetes</taxon>
        <taxon>Micromonosporales</taxon>
        <taxon>Micromonosporaceae</taxon>
        <taxon>Actinoplanes</taxon>
    </lineage>
</organism>
<keyword evidence="2 5" id="KW-0028">Amino-acid biosynthesis</keyword>
<reference evidence="7 8" key="1">
    <citation type="submission" date="2019-06" db="EMBL/GenBank/DDBJ databases">
        <title>Sequencing the genomes of 1000 actinobacteria strains.</title>
        <authorList>
            <person name="Klenk H.-P."/>
        </authorList>
    </citation>
    <scope>NUCLEOTIDE SEQUENCE [LARGE SCALE GENOMIC DNA]</scope>
    <source>
        <strain evidence="7 8">DSM 43866</strain>
    </source>
</reference>
<gene>
    <name evidence="5" type="primary">argC</name>
    <name evidence="7" type="ORF">FHX34_104410</name>
</gene>
<dbReference type="UniPathway" id="UPA00068">
    <property type="reaction ID" value="UER00108"/>
</dbReference>
<keyword evidence="5" id="KW-0963">Cytoplasm</keyword>
<accession>A0A561VR78</accession>
<dbReference type="Gene3D" id="3.30.360.10">
    <property type="entry name" value="Dihydrodipicolinate Reductase, domain 2"/>
    <property type="match status" value="1"/>
</dbReference>
<dbReference type="InterPro" id="IPR036291">
    <property type="entry name" value="NAD(P)-bd_dom_sf"/>
</dbReference>
<evidence type="ECO:0000256" key="2">
    <source>
        <dbReference type="ARBA" id="ARBA00022605"/>
    </source>
</evidence>
<dbReference type="EC" id="1.2.1.38" evidence="5"/>
<keyword evidence="8" id="KW-1185">Reference proteome</keyword>
<dbReference type="SMART" id="SM00859">
    <property type="entry name" value="Semialdhyde_dh"/>
    <property type="match status" value="1"/>
</dbReference>
<comment type="caution">
    <text evidence="7">The sequence shown here is derived from an EMBL/GenBank/DDBJ whole genome shotgun (WGS) entry which is preliminary data.</text>
</comment>
<dbReference type="Gene3D" id="3.40.50.720">
    <property type="entry name" value="NAD(P)-binding Rossmann-like Domain"/>
    <property type="match status" value="1"/>
</dbReference>
<dbReference type="PANTHER" id="PTHR32338:SF10">
    <property type="entry name" value="N-ACETYL-GAMMA-GLUTAMYL-PHOSPHATE REDUCTASE, CHLOROPLASTIC-RELATED"/>
    <property type="match status" value="1"/>
</dbReference>
<dbReference type="Pfam" id="PF22698">
    <property type="entry name" value="Semialdhyde_dhC_1"/>
    <property type="match status" value="1"/>
</dbReference>
<dbReference type="SUPFAM" id="SSF55347">
    <property type="entry name" value="Glyceraldehyde-3-phosphate dehydrogenase-like, C-terminal domain"/>
    <property type="match status" value="1"/>
</dbReference>
<dbReference type="Pfam" id="PF01118">
    <property type="entry name" value="Semialdhyde_dh"/>
    <property type="match status" value="1"/>
</dbReference>
<comment type="catalytic activity">
    <reaction evidence="5">
        <text>N-acetyl-L-glutamate 5-semialdehyde + phosphate + NADP(+) = N-acetyl-L-glutamyl 5-phosphate + NADPH + H(+)</text>
        <dbReference type="Rhea" id="RHEA:21588"/>
        <dbReference type="ChEBI" id="CHEBI:15378"/>
        <dbReference type="ChEBI" id="CHEBI:29123"/>
        <dbReference type="ChEBI" id="CHEBI:43474"/>
        <dbReference type="ChEBI" id="CHEBI:57783"/>
        <dbReference type="ChEBI" id="CHEBI:57936"/>
        <dbReference type="ChEBI" id="CHEBI:58349"/>
        <dbReference type="EC" id="1.2.1.38"/>
    </reaction>
</comment>
<dbReference type="RefSeq" id="WP_122980124.1">
    <property type="nucleotide sequence ID" value="NZ_BOMX01000086.1"/>
</dbReference>
<dbReference type="InterPro" id="IPR000706">
    <property type="entry name" value="AGPR_type-1"/>
</dbReference>
<dbReference type="InterPro" id="IPR050085">
    <property type="entry name" value="AGPR"/>
</dbReference>
<dbReference type="GO" id="GO:0070401">
    <property type="term" value="F:NADP+ binding"/>
    <property type="evidence" value="ECO:0007669"/>
    <property type="project" value="InterPro"/>
</dbReference>
<comment type="pathway">
    <text evidence="5">Amino-acid biosynthesis; L-arginine biosynthesis; N(2)-acetyl-L-ornithine from L-glutamate: step 3/4.</text>
</comment>
<protein>
    <recommendedName>
        <fullName evidence="5">N-acetyl-gamma-glutamyl-phosphate reductase</fullName>
        <shortName evidence="5">AGPR</shortName>
        <ecNumber evidence="5">1.2.1.38</ecNumber>
    </recommendedName>
    <alternativeName>
        <fullName evidence="5">N-acetyl-glutamate semialdehyde dehydrogenase</fullName>
        <shortName evidence="5">NAGSA dehydrogenase</shortName>
    </alternativeName>
</protein>
<keyword evidence="4 5" id="KW-0560">Oxidoreductase</keyword>
<dbReference type="EMBL" id="VIWY01000004">
    <property type="protein sequence ID" value="TWG14111.1"/>
    <property type="molecule type" value="Genomic_DNA"/>
</dbReference>
<sequence length="333" mass="33561">MGIRVAVAGASGYAGGELLRLLAGHPEFDLIAATAHSQAGQHVTSVHPQLTGLDLTLGATDAATLGDADLVFLALPHGQSAAVAAQLPAGVRVVDLGADFRLRSAEQWTRYYGGGHAGTWTYGLPELPGARAAIAASDRVANTGCYAATIILALAPLIASGVADPADVVVVASSGTSGAGRNAKAHLLASEIMGDLTPYKVGAHQHVAEIKQATGAASLSMTPILAPMPRGILATVTAKRSNGGDPREALQAAYADEPFVHVLPEGAWPHTAATAGSNSCHLQATVDVDSGRIIVVSALDNLGKGAAGQAVQNANIMFGLPETAGLSVYGVAP</sequence>
<dbReference type="InterPro" id="IPR000534">
    <property type="entry name" value="Semialdehyde_DH_NAD-bd"/>
</dbReference>
<feature type="domain" description="Semialdehyde dehydrogenase NAD-binding" evidence="6">
    <location>
        <begin position="4"/>
        <end position="135"/>
    </location>
</feature>
<dbReference type="Proteomes" id="UP000320239">
    <property type="component" value="Unassembled WGS sequence"/>
</dbReference>
<comment type="function">
    <text evidence="5">Catalyzes the NADPH-dependent reduction of N-acetyl-5-glutamyl phosphate to yield N-acetyl-L-glutamate 5-semialdehyde.</text>
</comment>
<dbReference type="HAMAP" id="MF_00150">
    <property type="entry name" value="ArgC_type1"/>
    <property type="match status" value="1"/>
</dbReference>
<dbReference type="InterPro" id="IPR058924">
    <property type="entry name" value="AGPR_dimerisation_dom"/>
</dbReference>
<proteinExistence type="inferred from homology"/>
<evidence type="ECO:0000313" key="7">
    <source>
        <dbReference type="EMBL" id="TWG14111.1"/>
    </source>
</evidence>
<dbReference type="AlphaFoldDB" id="A0A561VR78"/>
<evidence type="ECO:0000256" key="3">
    <source>
        <dbReference type="ARBA" id="ARBA00022857"/>
    </source>
</evidence>
<dbReference type="SUPFAM" id="SSF51735">
    <property type="entry name" value="NAD(P)-binding Rossmann-fold domains"/>
    <property type="match status" value="1"/>
</dbReference>
<feature type="active site" evidence="5">
    <location>
        <position position="145"/>
    </location>
</feature>
<dbReference type="PANTHER" id="PTHR32338">
    <property type="entry name" value="N-ACETYL-GAMMA-GLUTAMYL-PHOSPHATE REDUCTASE, CHLOROPLASTIC-RELATED-RELATED"/>
    <property type="match status" value="1"/>
</dbReference>
<dbReference type="CDD" id="cd23934">
    <property type="entry name" value="AGPR_1_C"/>
    <property type="match status" value="1"/>
</dbReference>
<name>A0A561VR78_ACTTI</name>
<dbReference type="NCBIfam" id="TIGR01850">
    <property type="entry name" value="argC"/>
    <property type="match status" value="1"/>
</dbReference>
<evidence type="ECO:0000313" key="8">
    <source>
        <dbReference type="Proteomes" id="UP000320239"/>
    </source>
</evidence>
<dbReference type="OrthoDB" id="9801289at2"/>
<comment type="similarity">
    <text evidence="5">Belongs to the NAGSA dehydrogenase family. Type 1 subfamily.</text>
</comment>
<evidence type="ECO:0000259" key="6">
    <source>
        <dbReference type="SMART" id="SM00859"/>
    </source>
</evidence>
<keyword evidence="3 5" id="KW-0521">NADP</keyword>
<comment type="subcellular location">
    <subcellularLocation>
        <location evidence="5">Cytoplasm</location>
    </subcellularLocation>
</comment>
<dbReference type="GO" id="GO:0006526">
    <property type="term" value="P:L-arginine biosynthetic process"/>
    <property type="evidence" value="ECO:0007669"/>
    <property type="project" value="UniProtKB-UniRule"/>
</dbReference>
<dbReference type="GO" id="GO:0051287">
    <property type="term" value="F:NAD binding"/>
    <property type="evidence" value="ECO:0007669"/>
    <property type="project" value="InterPro"/>
</dbReference>
<evidence type="ECO:0000256" key="4">
    <source>
        <dbReference type="ARBA" id="ARBA00023002"/>
    </source>
</evidence>
<dbReference type="GO" id="GO:0005737">
    <property type="term" value="C:cytoplasm"/>
    <property type="evidence" value="ECO:0007669"/>
    <property type="project" value="UniProtKB-SubCell"/>
</dbReference>